<keyword evidence="4 6" id="KW-0819">tRNA processing</keyword>
<dbReference type="Pfam" id="PF01824">
    <property type="entry name" value="MatK_N"/>
    <property type="match status" value="1"/>
</dbReference>
<comment type="subcellular location">
    <subcellularLocation>
        <location evidence="6">Plastid</location>
        <location evidence="6">Chloroplast</location>
    </subcellularLocation>
</comment>
<evidence type="ECO:0000256" key="3">
    <source>
        <dbReference type="ARBA" id="ARBA00022664"/>
    </source>
</evidence>
<name>Q5F4L3_9MAGN</name>
<dbReference type="InterPro" id="IPR024937">
    <property type="entry name" value="Domain_X"/>
</dbReference>
<dbReference type="Pfam" id="PF01348">
    <property type="entry name" value="Intron_maturas2"/>
    <property type="match status" value="1"/>
</dbReference>
<protein>
    <recommendedName>
        <fullName evidence="6">Maturase K</fullName>
    </recommendedName>
    <alternativeName>
        <fullName evidence="6">Intron maturase</fullName>
    </alternativeName>
</protein>
<dbReference type="AlphaFoldDB" id="Q5F4L3"/>
<dbReference type="GO" id="GO:0008380">
    <property type="term" value="P:RNA splicing"/>
    <property type="evidence" value="ECO:0007669"/>
    <property type="project" value="UniProtKB-UniRule"/>
</dbReference>
<sequence length="509" mass="60263">MEEFQGYLEIDGFRQQHLLYPFLFQEYIYVLAHDHALNGRIPYESVENLGHDNKFSSLIVKRLITRMHQQNHFPISGNDSNQNRFIGHNNHFDSQMISEAFAVIVEIPFSLRLVSFLEQKEITKSQNLRSIHSIFPFFEDKLSHLNHVSDILIPYPIHLEIFVQTLRSWIQDVPSLHLVRFFLYEYWNSNNLITQKKSISFFSKENQRFFLFLSNSFVYECESIFIFLRKQSFHLRSTFSGSFLERTHFYGKIEDLVVGLCNNFQKILWLFKDSFMHYVRYQGKSILASRGTHFLMKKWKYYLVNFWQGHFYLWSQLDGIHINQLYNNSFHFLGYLSSVRLNSLVVRGKMLENSFLMDTAIKKFETIVPIIPLIGSLAKAIFCNVSGHPISKPFRTDLSDSEILNRFGRVCRNLSHYHSGSSKKQGLYRVKYILRLSCARTLSRKHKSTVRAFMKRLGSEFLEEFFTEEEKVLSLIFPIISSPSHGSYSYKERIWYLDIIRINDLANHE</sequence>
<dbReference type="GO" id="GO:0008033">
    <property type="term" value="P:tRNA processing"/>
    <property type="evidence" value="ECO:0007669"/>
    <property type="project" value="UniProtKB-KW"/>
</dbReference>
<feature type="domain" description="Domain X" evidence="8">
    <location>
        <begin position="362"/>
        <end position="479"/>
    </location>
</feature>
<evidence type="ECO:0000313" key="10">
    <source>
        <dbReference type="EMBL" id="CAF29551.1"/>
    </source>
</evidence>
<dbReference type="PANTHER" id="PTHR34811">
    <property type="entry name" value="MATURASE K"/>
    <property type="match status" value="1"/>
</dbReference>
<dbReference type="GO" id="GO:0006397">
    <property type="term" value="P:mRNA processing"/>
    <property type="evidence" value="ECO:0007669"/>
    <property type="project" value="UniProtKB-KW"/>
</dbReference>
<dbReference type="EMBL" id="AJ627931">
    <property type="protein sequence ID" value="CAF29551.1"/>
    <property type="molecule type" value="Genomic_DNA"/>
</dbReference>
<evidence type="ECO:0000256" key="6">
    <source>
        <dbReference type="HAMAP-Rule" id="MF_01390"/>
    </source>
</evidence>
<comment type="similarity">
    <text evidence="1 6">Belongs to the intron maturase 2 family. MatK subfamily.</text>
</comment>
<evidence type="ECO:0000256" key="5">
    <source>
        <dbReference type="ARBA" id="ARBA00022884"/>
    </source>
</evidence>
<dbReference type="InterPro" id="IPR024942">
    <property type="entry name" value="Maturase_MatK_N"/>
</dbReference>
<comment type="function">
    <text evidence="6 7">Usually encoded in the trnK tRNA gene intron. Probably assists in splicing its own and other chloroplast group II introns.</text>
</comment>
<dbReference type="InterPro" id="IPR002866">
    <property type="entry name" value="Maturase_MatK"/>
</dbReference>
<keyword evidence="5 6" id="KW-0694">RNA-binding</keyword>
<organism evidence="10">
    <name type="scientific">Sparattanthelium amazonum</name>
    <dbReference type="NCBI Taxonomy" id="263814"/>
    <lineage>
        <taxon>Eukaryota</taxon>
        <taxon>Viridiplantae</taxon>
        <taxon>Streptophyta</taxon>
        <taxon>Embryophyta</taxon>
        <taxon>Tracheophyta</taxon>
        <taxon>Spermatophyta</taxon>
        <taxon>Magnoliopsida</taxon>
        <taxon>Magnoliidae</taxon>
        <taxon>Laurales</taxon>
        <taxon>Hernandiaceae</taxon>
        <taxon>Sparattanthelium</taxon>
    </lineage>
</organism>
<geneLocation type="chloroplast" evidence="10"/>
<proteinExistence type="inferred from homology"/>
<keyword evidence="3 6" id="KW-0507">mRNA processing</keyword>
<dbReference type="GO" id="GO:0003723">
    <property type="term" value="F:RNA binding"/>
    <property type="evidence" value="ECO:0007669"/>
    <property type="project" value="UniProtKB-KW"/>
</dbReference>
<dbReference type="GO" id="GO:0009507">
    <property type="term" value="C:chloroplast"/>
    <property type="evidence" value="ECO:0007669"/>
    <property type="project" value="UniProtKB-SubCell"/>
</dbReference>
<feature type="domain" description="Maturase MatK N-terminal" evidence="9">
    <location>
        <begin position="1"/>
        <end position="334"/>
    </location>
</feature>
<evidence type="ECO:0000256" key="1">
    <source>
        <dbReference type="ARBA" id="ARBA00006621"/>
    </source>
</evidence>
<keyword evidence="2 7" id="KW-0934">Plastid</keyword>
<evidence type="ECO:0000256" key="4">
    <source>
        <dbReference type="ARBA" id="ARBA00022694"/>
    </source>
</evidence>
<accession>Q5F4L3</accession>
<evidence type="ECO:0000256" key="2">
    <source>
        <dbReference type="ARBA" id="ARBA00022640"/>
    </source>
</evidence>
<dbReference type="HAMAP" id="MF_01390">
    <property type="entry name" value="MatK"/>
    <property type="match status" value="1"/>
</dbReference>
<gene>
    <name evidence="6 10" type="primary">matK</name>
</gene>
<reference evidence="10" key="1">
    <citation type="journal article" date="2005" name="Ann. Mo. Bot. Gard.">
        <title>Jumping genera: the phylogenetic positions of Cassytha, Hypodaphnis and Neocinnamomum (Lauraceae) based on different analyses of trnK intron sequences.</title>
        <authorList>
            <person name="Rohwer J.G."/>
            <person name="Rudolph B."/>
        </authorList>
    </citation>
    <scope>NUCLEOTIDE SEQUENCE</scope>
    <source>
        <tissue evidence="10">Leaf</tissue>
    </source>
</reference>
<evidence type="ECO:0000259" key="8">
    <source>
        <dbReference type="Pfam" id="PF01348"/>
    </source>
</evidence>
<keyword evidence="7 10" id="KW-0150">Chloroplast</keyword>
<evidence type="ECO:0000256" key="7">
    <source>
        <dbReference type="RuleBase" id="RU004226"/>
    </source>
</evidence>
<dbReference type="PANTHER" id="PTHR34811:SF1">
    <property type="entry name" value="MATURASE K"/>
    <property type="match status" value="1"/>
</dbReference>
<evidence type="ECO:0000259" key="9">
    <source>
        <dbReference type="Pfam" id="PF01824"/>
    </source>
</evidence>